<organism evidence="1 2">
    <name type="scientific">Marinobacterium nitratireducens</name>
    <dbReference type="NCBI Taxonomy" id="518897"/>
    <lineage>
        <taxon>Bacteria</taxon>
        <taxon>Pseudomonadati</taxon>
        <taxon>Pseudomonadota</taxon>
        <taxon>Gammaproteobacteria</taxon>
        <taxon>Oceanospirillales</taxon>
        <taxon>Oceanospirillaceae</taxon>
        <taxon>Marinobacterium</taxon>
    </lineage>
</organism>
<sequence>MRISLRTGISVLFVVLLSGCGIMPANWGKLEGRAWCDVRYLDVVKKYQDYNTAGPKFRKRLQLSKSGYIYAIAAVLPLQRANKELDFHFDKPERLKEVVELRENLENGFDAMTFVLHDEFGTPINIIISFGGSNQFRDYLLHNFWIFPVQFDDARAYVDKVKQSAIAERLPIIAVGASLGGGLAVHVKNHDDTKKVIAEAWAFNPSPRIGVEHKDDDNKIFMLANKYEILNYFRRDNLGALEKNVAKDYKLIKSSSIYAHYRWVLTRQVLHFADLALYFESGKSRKLTEPMRILKSQNISSKICTDEMKKGIIKDRSKTQSMNII</sequence>
<evidence type="ECO:0000313" key="1">
    <source>
        <dbReference type="EMBL" id="GGO86264.1"/>
    </source>
</evidence>
<proteinExistence type="predicted"/>
<reference evidence="1 2" key="1">
    <citation type="journal article" date="2014" name="Int. J. Syst. Evol. Microbiol.">
        <title>Complete genome sequence of Corynebacterium casei LMG S-19264T (=DSM 44701T), isolated from a smear-ripened cheese.</title>
        <authorList>
            <consortium name="US DOE Joint Genome Institute (JGI-PGF)"/>
            <person name="Walter F."/>
            <person name="Albersmeier A."/>
            <person name="Kalinowski J."/>
            <person name="Ruckert C."/>
        </authorList>
    </citation>
    <scope>NUCLEOTIDE SEQUENCE [LARGE SCALE GENOMIC DNA]</scope>
    <source>
        <strain evidence="1 2">CGMCC 1.7286</strain>
    </source>
</reference>
<comment type="caution">
    <text evidence="1">The sequence shown here is derived from an EMBL/GenBank/DDBJ whole genome shotgun (WGS) entry which is preliminary data.</text>
</comment>
<evidence type="ECO:0008006" key="3">
    <source>
        <dbReference type="Google" id="ProtNLM"/>
    </source>
</evidence>
<dbReference type="PROSITE" id="PS51257">
    <property type="entry name" value="PROKAR_LIPOPROTEIN"/>
    <property type="match status" value="1"/>
</dbReference>
<evidence type="ECO:0000313" key="2">
    <source>
        <dbReference type="Proteomes" id="UP000599578"/>
    </source>
</evidence>
<accession>A0A917ZMH2</accession>
<dbReference type="AlphaFoldDB" id="A0A917ZMH2"/>
<keyword evidence="2" id="KW-1185">Reference proteome</keyword>
<protein>
    <recommendedName>
        <fullName evidence="3">Alpha/beta hydrolase</fullName>
    </recommendedName>
</protein>
<dbReference type="RefSeq" id="WP_188862072.1">
    <property type="nucleotide sequence ID" value="NZ_BMLT01000010.1"/>
</dbReference>
<name>A0A917ZMH2_9GAMM</name>
<dbReference type="InterPro" id="IPR029058">
    <property type="entry name" value="AB_hydrolase_fold"/>
</dbReference>
<dbReference type="Gene3D" id="3.40.50.1820">
    <property type="entry name" value="alpha/beta hydrolase"/>
    <property type="match status" value="1"/>
</dbReference>
<dbReference type="SUPFAM" id="SSF53474">
    <property type="entry name" value="alpha/beta-Hydrolases"/>
    <property type="match status" value="1"/>
</dbReference>
<dbReference type="EMBL" id="BMLT01000010">
    <property type="protein sequence ID" value="GGO86264.1"/>
    <property type="molecule type" value="Genomic_DNA"/>
</dbReference>
<dbReference type="Proteomes" id="UP000599578">
    <property type="component" value="Unassembled WGS sequence"/>
</dbReference>
<gene>
    <name evidence="1" type="ORF">GCM10011348_36720</name>
</gene>